<evidence type="ECO:0000313" key="2">
    <source>
        <dbReference type="EMBL" id="AKZ62641.1"/>
    </source>
</evidence>
<organism evidence="2 3">
    <name type="scientific">Herbaspirillum hiltneri N3</name>
    <dbReference type="NCBI Taxonomy" id="1262470"/>
    <lineage>
        <taxon>Bacteria</taxon>
        <taxon>Pseudomonadati</taxon>
        <taxon>Pseudomonadota</taxon>
        <taxon>Betaproteobacteria</taxon>
        <taxon>Burkholderiales</taxon>
        <taxon>Oxalobacteraceae</taxon>
        <taxon>Herbaspirillum</taxon>
    </lineage>
</organism>
<keyword evidence="3" id="KW-1185">Reference proteome</keyword>
<protein>
    <submittedName>
        <fullName evidence="2">Uncharacterized protein</fullName>
    </submittedName>
</protein>
<evidence type="ECO:0000256" key="1">
    <source>
        <dbReference type="SAM" id="MobiDB-lite"/>
    </source>
</evidence>
<proteinExistence type="predicted"/>
<evidence type="ECO:0000313" key="3">
    <source>
        <dbReference type="Proteomes" id="UP000063429"/>
    </source>
</evidence>
<feature type="region of interest" description="Disordered" evidence="1">
    <location>
        <begin position="28"/>
        <end position="59"/>
    </location>
</feature>
<accession>A0ABM5UZ90</accession>
<sequence>MEPAGLVVIGSETGVAVPWMCRSQKVKMQERAGATDGPRLQQAQRRIQRRSRRRDAGNRKDLLALEPAYAMPGKIIGQHVDAYQERGRGAPAGHFRIPADSAGLLFIRQ</sequence>
<reference evidence="3" key="1">
    <citation type="journal article" date="2015" name="Genome Announc.">
        <title>Complete Genome Sequence of Herbaspirillum hiltneri N3 (DSM 17495), Isolated from Surface-Sterilized Wheat Roots.</title>
        <authorList>
            <person name="Guizelini D."/>
            <person name="Saizaki P.M."/>
            <person name="Coimbra N.A."/>
            <person name="Weiss V.A."/>
            <person name="Faoro H."/>
            <person name="Sfeir M.Z."/>
            <person name="Baura V.A."/>
            <person name="Monteiro R.A."/>
            <person name="Chubatsu L.S."/>
            <person name="Souza E.M."/>
            <person name="Cruz L.M."/>
            <person name="Pedrosa F.O."/>
            <person name="Raittz R.T."/>
            <person name="Marchaukoski J.N."/>
            <person name="Steffens M.B."/>
        </authorList>
    </citation>
    <scope>NUCLEOTIDE SEQUENCE [LARGE SCALE GENOMIC DNA]</scope>
    <source>
        <strain evidence="3">N3</strain>
    </source>
</reference>
<gene>
    <name evidence="2" type="ORF">F506_08105</name>
</gene>
<name>A0ABM5UZ90_9BURK</name>
<dbReference type="Proteomes" id="UP000063429">
    <property type="component" value="Chromosome"/>
</dbReference>
<dbReference type="EMBL" id="CP011409">
    <property type="protein sequence ID" value="AKZ62641.1"/>
    <property type="molecule type" value="Genomic_DNA"/>
</dbReference>